<evidence type="ECO:0000256" key="6">
    <source>
        <dbReference type="SAM" id="MobiDB-lite"/>
    </source>
</evidence>
<name>A0A438BRB6_VITVI</name>
<keyword evidence="3" id="KW-0479">Metal-binding</keyword>
<feature type="compositionally biased region" description="Basic and acidic residues" evidence="6">
    <location>
        <begin position="51"/>
        <end position="60"/>
    </location>
</feature>
<dbReference type="GO" id="GO:0003676">
    <property type="term" value="F:nucleic acid binding"/>
    <property type="evidence" value="ECO:0007669"/>
    <property type="project" value="InterPro"/>
</dbReference>
<gene>
    <name evidence="8" type="primary">RE1_1761</name>
    <name evidence="8" type="ORF">CK203_095264</name>
</gene>
<dbReference type="InterPro" id="IPR005299">
    <property type="entry name" value="MeTrfase_7"/>
</dbReference>
<feature type="compositionally biased region" description="Polar residues" evidence="6">
    <location>
        <begin position="41"/>
        <end position="50"/>
    </location>
</feature>
<evidence type="ECO:0000313" key="9">
    <source>
        <dbReference type="Proteomes" id="UP000288805"/>
    </source>
</evidence>
<comment type="caution">
    <text evidence="8">The sequence shown here is derived from an EMBL/GenBank/DDBJ whole genome shotgun (WGS) entry which is preliminary data.</text>
</comment>
<dbReference type="PROSITE" id="PS50158">
    <property type="entry name" value="ZF_CCHC"/>
    <property type="match status" value="1"/>
</dbReference>
<evidence type="ECO:0000259" key="7">
    <source>
        <dbReference type="PROSITE" id="PS50158"/>
    </source>
</evidence>
<dbReference type="GO" id="GO:0008270">
    <property type="term" value="F:zinc ion binding"/>
    <property type="evidence" value="ECO:0007669"/>
    <property type="project" value="UniProtKB-KW"/>
</dbReference>
<dbReference type="Pfam" id="PF07727">
    <property type="entry name" value="RVT_2"/>
    <property type="match status" value="1"/>
</dbReference>
<feature type="region of interest" description="Disordered" evidence="6">
    <location>
        <begin position="41"/>
        <end position="60"/>
    </location>
</feature>
<sequence length="698" mass="80095">MPHVFKPLDRNKDVDMDEVEDVVNTILLIVVVLKVKKNNSNHQKWNNSETQPEKGIEPQSKHARENNCHRCGMKGHWSRTCHTPKHFVDLYQASIKVKGKEVEMYFIDSDGPVDPTHLDVSDFFENPNGKIDHLIGLSMMCRIINNSLGHPLKNQNIMMPNDYNCVACSQAPPQRSKLGPQRRIDCHFDENVFTPLGGDKSKEWRDITWYVPSLSHLDPCTRQYIKKIIKSHVPVVNAPTHIDVPEGQMENAIANESKTCLKHGRPIGSKDLIPRKRKGTTYEKLSTPEEFTNMKGSNDETQSDKQLAPEEVQIDQIPVSRIEEISMSHTRETKDCSNIIIYNIFAFQVAMDIMRNDEYQEPQVVNECRKMNDWPKRKEAIQTELNSLTKREVFGLVVQTPGNIKPIGYKWVFVKKRNENDEIIRYKVQLVAQGFSQRPGIDYEETNSPIMDAITLRYLINLIVSEGLDMHLMDVVTTYLYGSIDIDIYMKILKGFKLPKATNPKPRNMYSIRLQRSLYGLKQSRLISKAKHRAEEAITNLYCSILPQCLGIAELGCSSGPNALFVVQELVITTYKVYQKLGRFFGVPQASLRGNSWRAYGRHNHMGRRSEEPTSKECCYNWELSALALRDMVSEKKKNWIPSTFLNVRHLLRTGMKLEIEEEGSFVIDRLEVFEVDWDYYESGGPCNAAKGIRAVAK</sequence>
<reference evidence="8 9" key="1">
    <citation type="journal article" date="2018" name="PLoS Genet.">
        <title>Population sequencing reveals clonal diversity and ancestral inbreeding in the grapevine cultivar Chardonnay.</title>
        <authorList>
            <person name="Roach M.J."/>
            <person name="Johnson D.L."/>
            <person name="Bohlmann J."/>
            <person name="van Vuuren H.J."/>
            <person name="Jones S.J."/>
            <person name="Pretorius I.S."/>
            <person name="Schmidt S.A."/>
            <person name="Borneman A.R."/>
        </authorList>
    </citation>
    <scope>NUCLEOTIDE SEQUENCE [LARGE SCALE GENOMIC DNA]</scope>
    <source>
        <strain evidence="9">cv. Chardonnay</strain>
        <tissue evidence="8">Leaf</tissue>
    </source>
</reference>
<dbReference type="InterPro" id="IPR001878">
    <property type="entry name" value="Znf_CCHC"/>
</dbReference>
<dbReference type="Gene3D" id="1.10.1200.270">
    <property type="entry name" value="Methyltransferase, alpha-helical capping domain"/>
    <property type="match status" value="1"/>
</dbReference>
<organism evidence="8 9">
    <name type="scientific">Vitis vinifera</name>
    <name type="common">Grape</name>
    <dbReference type="NCBI Taxonomy" id="29760"/>
    <lineage>
        <taxon>Eukaryota</taxon>
        <taxon>Viridiplantae</taxon>
        <taxon>Streptophyta</taxon>
        <taxon>Embryophyta</taxon>
        <taxon>Tracheophyta</taxon>
        <taxon>Spermatophyta</taxon>
        <taxon>Magnoliopsida</taxon>
        <taxon>eudicotyledons</taxon>
        <taxon>Gunneridae</taxon>
        <taxon>Pentapetalae</taxon>
        <taxon>rosids</taxon>
        <taxon>Vitales</taxon>
        <taxon>Vitaceae</taxon>
        <taxon>Viteae</taxon>
        <taxon>Vitis</taxon>
    </lineage>
</organism>
<evidence type="ECO:0000256" key="4">
    <source>
        <dbReference type="ARBA" id="ARBA00022842"/>
    </source>
</evidence>
<keyword evidence="4" id="KW-0460">Magnesium</keyword>
<keyword evidence="5" id="KW-0863">Zinc-finger</keyword>
<dbReference type="InterPro" id="IPR042086">
    <property type="entry name" value="MeTrfase_capping"/>
</dbReference>
<evidence type="ECO:0000256" key="2">
    <source>
        <dbReference type="ARBA" id="ARBA00022679"/>
    </source>
</evidence>
<evidence type="ECO:0000256" key="1">
    <source>
        <dbReference type="ARBA" id="ARBA00022603"/>
    </source>
</evidence>
<protein>
    <submittedName>
        <fullName evidence="8">Retrovirus-related Pol polyprotein from transposon RE1</fullName>
    </submittedName>
</protein>
<keyword evidence="5" id="KW-0862">Zinc</keyword>
<dbReference type="Pfam" id="PF03492">
    <property type="entry name" value="Methyltransf_7"/>
    <property type="match status" value="1"/>
</dbReference>
<dbReference type="GO" id="GO:0008168">
    <property type="term" value="F:methyltransferase activity"/>
    <property type="evidence" value="ECO:0007669"/>
    <property type="project" value="UniProtKB-KW"/>
</dbReference>
<dbReference type="InterPro" id="IPR036875">
    <property type="entry name" value="Znf_CCHC_sf"/>
</dbReference>
<dbReference type="GO" id="GO:0032259">
    <property type="term" value="P:methylation"/>
    <property type="evidence" value="ECO:0007669"/>
    <property type="project" value="UniProtKB-KW"/>
</dbReference>
<dbReference type="Proteomes" id="UP000288805">
    <property type="component" value="Unassembled WGS sequence"/>
</dbReference>
<evidence type="ECO:0000313" key="8">
    <source>
        <dbReference type="EMBL" id="RVW13504.1"/>
    </source>
</evidence>
<keyword evidence="2" id="KW-0808">Transferase</keyword>
<dbReference type="Gene3D" id="3.40.50.150">
    <property type="entry name" value="Vaccinia Virus protein VP39"/>
    <property type="match status" value="2"/>
</dbReference>
<dbReference type="PANTHER" id="PTHR31009">
    <property type="entry name" value="S-ADENOSYL-L-METHIONINE:CARBOXYL METHYLTRANSFERASE FAMILY PROTEIN"/>
    <property type="match status" value="1"/>
</dbReference>
<dbReference type="SUPFAM" id="SSF57756">
    <property type="entry name" value="Retrovirus zinc finger-like domains"/>
    <property type="match status" value="1"/>
</dbReference>
<keyword evidence="1" id="KW-0489">Methyltransferase</keyword>
<evidence type="ECO:0000256" key="5">
    <source>
        <dbReference type="PROSITE-ProRule" id="PRU00047"/>
    </source>
</evidence>
<proteinExistence type="predicted"/>
<dbReference type="EMBL" id="QGNW01002651">
    <property type="protein sequence ID" value="RVW13504.1"/>
    <property type="molecule type" value="Genomic_DNA"/>
</dbReference>
<dbReference type="AlphaFoldDB" id="A0A438BRB6"/>
<dbReference type="InterPro" id="IPR029063">
    <property type="entry name" value="SAM-dependent_MTases_sf"/>
</dbReference>
<dbReference type="InterPro" id="IPR013103">
    <property type="entry name" value="RVT_2"/>
</dbReference>
<evidence type="ECO:0000256" key="3">
    <source>
        <dbReference type="ARBA" id="ARBA00022723"/>
    </source>
</evidence>
<feature type="domain" description="CCHC-type" evidence="7">
    <location>
        <begin position="68"/>
        <end position="81"/>
    </location>
</feature>
<dbReference type="SUPFAM" id="SSF53335">
    <property type="entry name" value="S-adenosyl-L-methionine-dependent methyltransferases"/>
    <property type="match status" value="1"/>
</dbReference>
<accession>A0A438BRB6</accession>